<name>A0A367ZRC2_9BACT</name>
<organism evidence="2 3">
    <name type="scientific">Candidatus Ozemobacter sibiricus</name>
    <dbReference type="NCBI Taxonomy" id="2268124"/>
    <lineage>
        <taxon>Bacteria</taxon>
        <taxon>Candidatus Ozemobacteria</taxon>
        <taxon>Candidatus Ozemobacterales</taxon>
        <taxon>Candidatus Ozemobacteraceae</taxon>
        <taxon>Candidatus Ozemobacter</taxon>
    </lineage>
</organism>
<gene>
    <name evidence="2" type="ORF">OZSIB_3143</name>
</gene>
<accession>A0A367ZRC2</accession>
<reference evidence="2 3" key="1">
    <citation type="submission" date="2018-05" db="EMBL/GenBank/DDBJ databases">
        <title>A metagenomic window into the 2 km-deep terrestrial subsurface aquifer revealed taxonomically and functionally diverse microbial community comprising novel uncultured bacterial lineages.</title>
        <authorList>
            <person name="Kadnikov V.V."/>
            <person name="Mardanov A.V."/>
            <person name="Beletsky A.V."/>
            <person name="Banks D."/>
            <person name="Pimenov N.V."/>
            <person name="Frank Y.A."/>
            <person name="Karnachuk O.V."/>
            <person name="Ravin N.V."/>
        </authorList>
    </citation>
    <scope>NUCLEOTIDE SEQUENCE [LARGE SCALE GENOMIC DNA]</scope>
    <source>
        <strain evidence="2">BY5</strain>
    </source>
</reference>
<feature type="transmembrane region" description="Helical" evidence="1">
    <location>
        <begin position="32"/>
        <end position="55"/>
    </location>
</feature>
<evidence type="ECO:0000256" key="1">
    <source>
        <dbReference type="SAM" id="Phobius"/>
    </source>
</evidence>
<evidence type="ECO:0000313" key="3">
    <source>
        <dbReference type="Proteomes" id="UP000252355"/>
    </source>
</evidence>
<sequence>MTPAGLAPWLAVLAIGLGLALAAGVIGGRRALAAFIGGGLLLIGVPLLWSTWVTPPDLQAIWQRRCFNDLRRLESAIELYNLDHATAPLAIATGPVPLAELQAGGYLPPRLGCGEGLASLPGEPGTYTLLYAPPDPRSPTQPWHIRCTRHGHPAAPIPLPAIP</sequence>
<keyword evidence="1" id="KW-1133">Transmembrane helix</keyword>
<evidence type="ECO:0000313" key="2">
    <source>
        <dbReference type="EMBL" id="RCK80397.1"/>
    </source>
</evidence>
<protein>
    <submittedName>
        <fullName evidence="2">Uncharacterized protein</fullName>
    </submittedName>
</protein>
<proteinExistence type="predicted"/>
<dbReference type="EMBL" id="QOQW01000006">
    <property type="protein sequence ID" value="RCK80397.1"/>
    <property type="molecule type" value="Genomic_DNA"/>
</dbReference>
<dbReference type="Proteomes" id="UP000252355">
    <property type="component" value="Unassembled WGS sequence"/>
</dbReference>
<comment type="caution">
    <text evidence="2">The sequence shown here is derived from an EMBL/GenBank/DDBJ whole genome shotgun (WGS) entry which is preliminary data.</text>
</comment>
<dbReference type="AlphaFoldDB" id="A0A367ZRC2"/>
<keyword evidence="1" id="KW-0472">Membrane</keyword>
<keyword evidence="1" id="KW-0812">Transmembrane</keyword>